<sequence>TCFPSTIDHLISQRFQKGFHIQYRCYCVSVLAGSVSPFVAGEGICYLPHWMLQNLLLGEHGLVKVKSVNLMVMSLKQPYKPNISHITFTVFHR</sequence>
<feature type="domain" description="Ubiquitin fusion degradation protein UFD1 N-terminal subdomain 1" evidence="1">
    <location>
        <begin position="19"/>
        <end position="70"/>
    </location>
</feature>
<dbReference type="Ensembl" id="ENSATET00000053387.1">
    <property type="protein sequence ID" value="ENSATEP00000071697.1"/>
    <property type="gene ID" value="ENSATEG00000028283.1"/>
</dbReference>
<dbReference type="InParanoid" id="A0A7N6C0P9"/>
<dbReference type="InterPro" id="IPR055417">
    <property type="entry name" value="UFD1_N1"/>
</dbReference>
<dbReference type="Proteomes" id="UP000265040">
    <property type="component" value="Chromosome 17"/>
</dbReference>
<proteinExistence type="predicted"/>
<dbReference type="Pfam" id="PF03152">
    <property type="entry name" value="UFD1_N1"/>
    <property type="match status" value="1"/>
</dbReference>
<keyword evidence="3" id="KW-1185">Reference proteome</keyword>
<dbReference type="Gene3D" id="2.40.40.50">
    <property type="entry name" value="Ubiquitin fusion degradation protein UFD1, N-terminal domain"/>
    <property type="match status" value="1"/>
</dbReference>
<name>A0A7N6C0P9_ANATE</name>
<evidence type="ECO:0000313" key="2">
    <source>
        <dbReference type="Ensembl" id="ENSATEP00000071697.1"/>
    </source>
</evidence>
<evidence type="ECO:0000313" key="3">
    <source>
        <dbReference type="Proteomes" id="UP000265040"/>
    </source>
</evidence>
<dbReference type="InterPro" id="IPR042299">
    <property type="entry name" value="Ufd1-like_Nn"/>
</dbReference>
<dbReference type="AlphaFoldDB" id="A0A7N6C0P9"/>
<reference evidence="2" key="1">
    <citation type="submission" date="2021-04" db="EMBL/GenBank/DDBJ databases">
        <authorList>
            <consortium name="Wellcome Sanger Institute Data Sharing"/>
        </authorList>
    </citation>
    <scope>NUCLEOTIDE SEQUENCE [LARGE SCALE GENOMIC DNA]</scope>
</reference>
<accession>A0A7N6C0P9</accession>
<protein>
    <recommendedName>
        <fullName evidence="1">Ubiquitin fusion degradation protein UFD1 N-terminal subdomain 1 domain-containing protein</fullName>
    </recommendedName>
</protein>
<dbReference type="OrthoDB" id="422728at2759"/>
<reference evidence="2" key="2">
    <citation type="submission" date="2025-08" db="UniProtKB">
        <authorList>
            <consortium name="Ensembl"/>
        </authorList>
    </citation>
    <scope>IDENTIFICATION</scope>
</reference>
<evidence type="ECO:0000259" key="1">
    <source>
        <dbReference type="Pfam" id="PF03152"/>
    </source>
</evidence>
<reference evidence="2" key="3">
    <citation type="submission" date="2025-09" db="UniProtKB">
        <authorList>
            <consortium name="Ensembl"/>
        </authorList>
    </citation>
    <scope>IDENTIFICATION</scope>
</reference>
<organism evidence="2 3">
    <name type="scientific">Anabas testudineus</name>
    <name type="common">Climbing perch</name>
    <name type="synonym">Anthias testudineus</name>
    <dbReference type="NCBI Taxonomy" id="64144"/>
    <lineage>
        <taxon>Eukaryota</taxon>
        <taxon>Metazoa</taxon>
        <taxon>Chordata</taxon>
        <taxon>Craniata</taxon>
        <taxon>Vertebrata</taxon>
        <taxon>Euteleostomi</taxon>
        <taxon>Actinopterygii</taxon>
        <taxon>Neopterygii</taxon>
        <taxon>Teleostei</taxon>
        <taxon>Neoteleostei</taxon>
        <taxon>Acanthomorphata</taxon>
        <taxon>Anabantaria</taxon>
        <taxon>Anabantiformes</taxon>
        <taxon>Anabantoidei</taxon>
        <taxon>Anabantidae</taxon>
        <taxon>Anabas</taxon>
    </lineage>
</organism>